<feature type="transmembrane region" description="Helical" evidence="1">
    <location>
        <begin position="97"/>
        <end position="118"/>
    </location>
</feature>
<keyword evidence="1" id="KW-1133">Transmembrane helix</keyword>
<evidence type="ECO:0000313" key="2">
    <source>
        <dbReference type="EMBL" id="MBM7509223.1"/>
    </source>
</evidence>
<evidence type="ECO:0000313" key="3">
    <source>
        <dbReference type="Proteomes" id="UP000732378"/>
    </source>
</evidence>
<sequence>MERGKGAGGLGAAVLLVVAGALLVAASWQRWADVCGWGESGSTACLERQDHRFDVVVPGAPWEPVGAAAQLAGGSLLVLAAALVLLPWALVGRRPDAVTAAATLAGALGTAAVGVATLRSGLTGDLVDPVGGGVAAAAWVLLPPAVAVRLAISARGPRLAAAVLLVLAAPLVAAFSYAVGPYDAQPWWEAVSGVLLVGAGLCLLTADVARRSRGGRGRVRSRELDHAV</sequence>
<comment type="caution">
    <text evidence="2">The sequence shown here is derived from an EMBL/GenBank/DDBJ whole genome shotgun (WGS) entry which is preliminary data.</text>
</comment>
<name>A0ABS2MDG1_9ACTN</name>
<gene>
    <name evidence="2" type="ORF">JOE61_003037</name>
</gene>
<accession>A0ABS2MDG1</accession>
<keyword evidence="1" id="KW-0812">Transmembrane</keyword>
<organism evidence="2 3">
    <name type="scientific">Nocardioides salarius</name>
    <dbReference type="NCBI Taxonomy" id="374513"/>
    <lineage>
        <taxon>Bacteria</taxon>
        <taxon>Bacillati</taxon>
        <taxon>Actinomycetota</taxon>
        <taxon>Actinomycetes</taxon>
        <taxon>Propionibacteriales</taxon>
        <taxon>Nocardioidaceae</taxon>
        <taxon>Nocardioides</taxon>
    </lineage>
</organism>
<proteinExistence type="predicted"/>
<dbReference type="RefSeq" id="WP_193667007.1">
    <property type="nucleotide sequence ID" value="NZ_JACDTV010000001.1"/>
</dbReference>
<feature type="transmembrane region" description="Helical" evidence="1">
    <location>
        <begin position="190"/>
        <end position="209"/>
    </location>
</feature>
<evidence type="ECO:0000256" key="1">
    <source>
        <dbReference type="SAM" id="Phobius"/>
    </source>
</evidence>
<feature type="transmembrane region" description="Helical" evidence="1">
    <location>
        <begin position="130"/>
        <end position="152"/>
    </location>
</feature>
<feature type="transmembrane region" description="Helical" evidence="1">
    <location>
        <begin position="159"/>
        <end position="178"/>
    </location>
</feature>
<evidence type="ECO:0008006" key="4">
    <source>
        <dbReference type="Google" id="ProtNLM"/>
    </source>
</evidence>
<dbReference type="EMBL" id="JAFBBZ010000001">
    <property type="protein sequence ID" value="MBM7509223.1"/>
    <property type="molecule type" value="Genomic_DNA"/>
</dbReference>
<keyword evidence="1" id="KW-0472">Membrane</keyword>
<protein>
    <recommendedName>
        <fullName evidence="4">DUF998 domain-containing protein</fullName>
    </recommendedName>
</protein>
<feature type="transmembrane region" description="Helical" evidence="1">
    <location>
        <begin position="67"/>
        <end position="90"/>
    </location>
</feature>
<dbReference type="Proteomes" id="UP000732378">
    <property type="component" value="Unassembled WGS sequence"/>
</dbReference>
<reference evidence="2 3" key="1">
    <citation type="submission" date="2021-01" db="EMBL/GenBank/DDBJ databases">
        <title>Sequencing the genomes of 1000 actinobacteria strains.</title>
        <authorList>
            <person name="Klenk H.-P."/>
        </authorList>
    </citation>
    <scope>NUCLEOTIDE SEQUENCE [LARGE SCALE GENOMIC DNA]</scope>
    <source>
        <strain evidence="2 3">DSM 18239</strain>
    </source>
</reference>
<keyword evidence="3" id="KW-1185">Reference proteome</keyword>